<proteinExistence type="predicted"/>
<evidence type="ECO:0000256" key="1">
    <source>
        <dbReference type="SAM" id="MobiDB-lite"/>
    </source>
</evidence>
<sequence>MAVNPLHAVQGRCNDGRILMARRARDRAAGGRGASSFSPRCHCGSALRLRAARLRSTGTGGDQEAQAWVRGPRHEAQPAVILEAATPDERSIAFHRRLERENFEFYVLCPVKRDVNAGARRSTSTRLCETIVALQEVPINRGKGASRRTYPAHSGASRRSKAWRPHRSPKPHLHRFHCNWQRTWSARRRMSVVVCVRRTKGRSGWPTSFHTPTRQSIRFPMIGTQNARVS</sequence>
<reference evidence="2 3" key="1">
    <citation type="journal article" date="2018" name="Biotechnol. Biofuels">
        <title>Integrative visual omics of the white-rot fungus Polyporus brumalis exposes the biotechnological potential of its oxidative enzymes for delignifying raw plant biomass.</title>
        <authorList>
            <person name="Miyauchi S."/>
            <person name="Rancon A."/>
            <person name="Drula E."/>
            <person name="Hage H."/>
            <person name="Chaduli D."/>
            <person name="Favel A."/>
            <person name="Grisel S."/>
            <person name="Henrissat B."/>
            <person name="Herpoel-Gimbert I."/>
            <person name="Ruiz-Duenas F.J."/>
            <person name="Chevret D."/>
            <person name="Hainaut M."/>
            <person name="Lin J."/>
            <person name="Wang M."/>
            <person name="Pangilinan J."/>
            <person name="Lipzen A."/>
            <person name="Lesage-Meessen L."/>
            <person name="Navarro D."/>
            <person name="Riley R."/>
            <person name="Grigoriev I.V."/>
            <person name="Zhou S."/>
            <person name="Raouche S."/>
            <person name="Rosso M.N."/>
        </authorList>
    </citation>
    <scope>NUCLEOTIDE SEQUENCE [LARGE SCALE GENOMIC DNA]</scope>
    <source>
        <strain evidence="2 3">BRFM 1820</strain>
    </source>
</reference>
<protein>
    <submittedName>
        <fullName evidence="2">Uncharacterized protein</fullName>
    </submittedName>
</protein>
<gene>
    <name evidence="2" type="ORF">OH76DRAFT_811252</name>
</gene>
<dbReference type="Proteomes" id="UP000256964">
    <property type="component" value="Unassembled WGS sequence"/>
</dbReference>
<keyword evidence="3" id="KW-1185">Reference proteome</keyword>
<dbReference type="AlphaFoldDB" id="A0A371D342"/>
<feature type="compositionally biased region" description="Basic residues" evidence="1">
    <location>
        <begin position="156"/>
        <end position="169"/>
    </location>
</feature>
<evidence type="ECO:0000313" key="3">
    <source>
        <dbReference type="Proteomes" id="UP000256964"/>
    </source>
</evidence>
<organism evidence="2 3">
    <name type="scientific">Lentinus brumalis</name>
    <dbReference type="NCBI Taxonomy" id="2498619"/>
    <lineage>
        <taxon>Eukaryota</taxon>
        <taxon>Fungi</taxon>
        <taxon>Dikarya</taxon>
        <taxon>Basidiomycota</taxon>
        <taxon>Agaricomycotina</taxon>
        <taxon>Agaricomycetes</taxon>
        <taxon>Polyporales</taxon>
        <taxon>Polyporaceae</taxon>
        <taxon>Lentinus</taxon>
    </lineage>
</organism>
<evidence type="ECO:0000313" key="2">
    <source>
        <dbReference type="EMBL" id="RDX46935.1"/>
    </source>
</evidence>
<dbReference type="EMBL" id="KZ857423">
    <property type="protein sequence ID" value="RDX46935.1"/>
    <property type="molecule type" value="Genomic_DNA"/>
</dbReference>
<name>A0A371D342_9APHY</name>
<feature type="region of interest" description="Disordered" evidence="1">
    <location>
        <begin position="143"/>
        <end position="169"/>
    </location>
</feature>
<accession>A0A371D342</accession>